<dbReference type="GO" id="GO:0006412">
    <property type="term" value="P:translation"/>
    <property type="evidence" value="ECO:0007669"/>
    <property type="project" value="InterPro"/>
</dbReference>
<dbReference type="PANTHER" id="PTHR15680">
    <property type="entry name" value="RIBOSOMAL PROTEIN L19"/>
    <property type="match status" value="1"/>
</dbReference>
<name>A0A0G0YRB5_9BACT</name>
<keyword evidence="2 5" id="KW-0689">Ribosomal protein</keyword>
<evidence type="ECO:0000313" key="6">
    <source>
        <dbReference type="Proteomes" id="UP000034493"/>
    </source>
</evidence>
<sequence length="94" mass="10501">MQTVDFKPGDTIKLYTKDPGDQKVHATPFEGVVLAIRGIGQSKTFTIRKIATGGVAVERIFPIYSPSIEKIQVVKSGKVRRAKLFYLRKANHSR</sequence>
<dbReference type="EMBL" id="LCBC01000025">
    <property type="protein sequence ID" value="KKS02943.1"/>
    <property type="molecule type" value="Genomic_DNA"/>
</dbReference>
<keyword evidence="3 4" id="KW-0687">Ribonucleoprotein</keyword>
<organism evidence="5 6">
    <name type="scientific">Candidatus Curtissbacteria bacterium GW2011_GWA2_41_24</name>
    <dbReference type="NCBI Taxonomy" id="1618411"/>
    <lineage>
        <taxon>Bacteria</taxon>
        <taxon>Candidatus Curtissiibacteriota</taxon>
    </lineage>
</organism>
<dbReference type="SUPFAM" id="SSF50104">
    <property type="entry name" value="Translation proteins SH3-like domain"/>
    <property type="match status" value="1"/>
</dbReference>
<dbReference type="Gene3D" id="2.30.30.790">
    <property type="match status" value="1"/>
</dbReference>
<dbReference type="PATRIC" id="fig|1618411.3.peg.1091"/>
<dbReference type="AlphaFoldDB" id="A0A0G0YRB5"/>
<proteinExistence type="inferred from homology"/>
<dbReference type="Pfam" id="PF01245">
    <property type="entry name" value="Ribosomal_L19"/>
    <property type="match status" value="1"/>
</dbReference>
<dbReference type="GO" id="GO:0003735">
    <property type="term" value="F:structural constituent of ribosome"/>
    <property type="evidence" value="ECO:0007669"/>
    <property type="project" value="InterPro"/>
</dbReference>
<reference evidence="5 6" key="1">
    <citation type="journal article" date="2015" name="Nature">
        <title>rRNA introns, odd ribosomes, and small enigmatic genomes across a large radiation of phyla.</title>
        <authorList>
            <person name="Brown C.T."/>
            <person name="Hug L.A."/>
            <person name="Thomas B.C."/>
            <person name="Sharon I."/>
            <person name="Castelle C.J."/>
            <person name="Singh A."/>
            <person name="Wilkins M.J."/>
            <person name="Williams K.H."/>
            <person name="Banfield J.F."/>
        </authorList>
    </citation>
    <scope>NUCLEOTIDE SEQUENCE [LARGE SCALE GENOMIC DNA]</scope>
</reference>
<dbReference type="PROSITE" id="PS01015">
    <property type="entry name" value="RIBOSOMAL_L19"/>
    <property type="match status" value="1"/>
</dbReference>
<comment type="function">
    <text evidence="4">This protein is located at the 30S-50S ribosomal subunit interface and may play a role in the structure and function of the aminoacyl-tRNA binding site.</text>
</comment>
<dbReference type="InterPro" id="IPR038657">
    <property type="entry name" value="Ribosomal_bL19_sf"/>
</dbReference>
<dbReference type="Proteomes" id="UP000034493">
    <property type="component" value="Unassembled WGS sequence"/>
</dbReference>
<evidence type="ECO:0000256" key="2">
    <source>
        <dbReference type="ARBA" id="ARBA00022980"/>
    </source>
</evidence>
<evidence type="ECO:0000256" key="1">
    <source>
        <dbReference type="ARBA" id="ARBA00005781"/>
    </source>
</evidence>
<dbReference type="NCBIfam" id="TIGR01024">
    <property type="entry name" value="rplS_bact"/>
    <property type="match status" value="1"/>
</dbReference>
<protein>
    <recommendedName>
        <fullName evidence="4">50S ribosomal protein L19</fullName>
    </recommendedName>
</protein>
<dbReference type="PRINTS" id="PR00061">
    <property type="entry name" value="RIBOSOMALL19"/>
</dbReference>
<gene>
    <name evidence="5" type="ORF">UU56_C0025G0015</name>
</gene>
<dbReference type="InterPro" id="IPR001857">
    <property type="entry name" value="Ribosomal_bL19"/>
</dbReference>
<comment type="caution">
    <text evidence="5">The sequence shown here is derived from an EMBL/GenBank/DDBJ whole genome shotgun (WGS) entry which is preliminary data.</text>
</comment>
<dbReference type="PANTHER" id="PTHR15680:SF9">
    <property type="entry name" value="LARGE RIBOSOMAL SUBUNIT PROTEIN BL19M"/>
    <property type="match status" value="1"/>
</dbReference>
<evidence type="ECO:0000313" key="5">
    <source>
        <dbReference type="EMBL" id="KKS02943.1"/>
    </source>
</evidence>
<dbReference type="InterPro" id="IPR018257">
    <property type="entry name" value="Ribosomal_bL19_CS"/>
</dbReference>
<dbReference type="InterPro" id="IPR008991">
    <property type="entry name" value="Translation_prot_SH3-like_sf"/>
</dbReference>
<evidence type="ECO:0000256" key="3">
    <source>
        <dbReference type="ARBA" id="ARBA00023274"/>
    </source>
</evidence>
<dbReference type="GO" id="GO:0022625">
    <property type="term" value="C:cytosolic large ribosomal subunit"/>
    <property type="evidence" value="ECO:0007669"/>
    <property type="project" value="TreeGrafter"/>
</dbReference>
<comment type="similarity">
    <text evidence="1 4">Belongs to the bacterial ribosomal protein bL19 family.</text>
</comment>
<evidence type="ECO:0000256" key="4">
    <source>
        <dbReference type="RuleBase" id="RU000559"/>
    </source>
</evidence>
<accession>A0A0G0YRB5</accession>